<dbReference type="AlphaFoldDB" id="A0AAW9R3N7"/>
<organism evidence="11 12">
    <name type="scientific">Denitratimonas tolerans</name>
    <dbReference type="NCBI Taxonomy" id="1338420"/>
    <lineage>
        <taxon>Bacteria</taxon>
        <taxon>Pseudomonadati</taxon>
        <taxon>Pseudomonadota</taxon>
        <taxon>Gammaproteobacteria</taxon>
        <taxon>Lysobacterales</taxon>
        <taxon>Lysobacteraceae</taxon>
        <taxon>Denitratimonas</taxon>
    </lineage>
</organism>
<dbReference type="Pfam" id="PF01571">
    <property type="entry name" value="GCV_T"/>
    <property type="match status" value="1"/>
</dbReference>
<dbReference type="GO" id="GO:0019464">
    <property type="term" value="P:glycine decarboxylation via glycine cleavage system"/>
    <property type="evidence" value="ECO:0007669"/>
    <property type="project" value="UniProtKB-UniRule"/>
</dbReference>
<dbReference type="InterPro" id="IPR028896">
    <property type="entry name" value="GcvT/YgfZ/DmdA"/>
</dbReference>
<dbReference type="InterPro" id="IPR013977">
    <property type="entry name" value="GcvT_C"/>
</dbReference>
<dbReference type="EC" id="2.1.2.10" evidence="2 7"/>
<keyword evidence="3 7" id="KW-0032">Aminotransferase</keyword>
<dbReference type="GO" id="GO:0004047">
    <property type="term" value="F:aminomethyltransferase activity"/>
    <property type="evidence" value="ECO:0007669"/>
    <property type="project" value="UniProtKB-UniRule"/>
</dbReference>
<feature type="domain" description="Aminomethyltransferase C-terminal" evidence="10">
    <location>
        <begin position="284"/>
        <end position="357"/>
    </location>
</feature>
<name>A0AAW9R3N7_9GAMM</name>
<dbReference type="InterPro" id="IPR022903">
    <property type="entry name" value="GcvT_bac"/>
</dbReference>
<evidence type="ECO:0000256" key="5">
    <source>
        <dbReference type="ARBA" id="ARBA00031395"/>
    </source>
</evidence>
<dbReference type="Pfam" id="PF08669">
    <property type="entry name" value="GCV_T_C"/>
    <property type="match status" value="1"/>
</dbReference>
<evidence type="ECO:0000259" key="9">
    <source>
        <dbReference type="Pfam" id="PF01571"/>
    </source>
</evidence>
<evidence type="ECO:0000256" key="1">
    <source>
        <dbReference type="ARBA" id="ARBA00008609"/>
    </source>
</evidence>
<comment type="subunit">
    <text evidence="7">The glycine cleavage system is composed of four proteins: P, T, L and H.</text>
</comment>
<dbReference type="PIRSF" id="PIRSF006487">
    <property type="entry name" value="GcvT"/>
    <property type="match status" value="1"/>
</dbReference>
<dbReference type="NCBIfam" id="TIGR00528">
    <property type="entry name" value="gcvT"/>
    <property type="match status" value="1"/>
</dbReference>
<evidence type="ECO:0000313" key="12">
    <source>
        <dbReference type="Proteomes" id="UP001364472"/>
    </source>
</evidence>
<dbReference type="RefSeq" id="WP_337335714.1">
    <property type="nucleotide sequence ID" value="NZ_JBBDHC010000013.1"/>
</dbReference>
<dbReference type="FunFam" id="3.30.70.1400:FF:000001">
    <property type="entry name" value="Aminomethyltransferase"/>
    <property type="match status" value="1"/>
</dbReference>
<sequence length="364" mass="39136">MSQQTVLNATHRAAGARMVDFGGWDMPIHYGSQVDEHHQVRRDVGMFDVSHMTVIDLHGPRTRDFLRHLLANSIDKLKVPGKALYSCMLNEKGGVIDDLIVYYLAEDFFRIVSNASTRDKDLAWIEPVAASFDVRVVERPDLALIAVQGPNARVAVLAQVAEADRAAVAALGKFAAIDVKGSQGEALFVARTGYTGEDGFEIVLPQGAAVALWNRLAEAGVKPAGLGARDTLRLEAGMNLYGQDMDETVSPLEAGLAWTVAFDEGRDFIGRSALEAQKSAGVPRRMVGLVLQDKGILRHGQRVATAAGDGEILSGTFAPTLGTSIAFARIPAGEPGEVGVDIRGRIVPARIVKYPFVRDGKPVE</sequence>
<protein>
    <recommendedName>
        <fullName evidence="2 7">Aminomethyltransferase</fullName>
        <ecNumber evidence="2 7">2.1.2.10</ecNumber>
    </recommendedName>
    <alternativeName>
        <fullName evidence="5 7">Glycine cleavage system T protein</fullName>
    </alternativeName>
</protein>
<comment type="catalytic activity">
    <reaction evidence="6 7">
        <text>N(6)-[(R)-S(8)-aminomethyldihydrolipoyl]-L-lysyl-[protein] + (6S)-5,6,7,8-tetrahydrofolate = N(6)-[(R)-dihydrolipoyl]-L-lysyl-[protein] + (6R)-5,10-methylene-5,6,7,8-tetrahydrofolate + NH4(+)</text>
        <dbReference type="Rhea" id="RHEA:16945"/>
        <dbReference type="Rhea" id="RHEA-COMP:10475"/>
        <dbReference type="Rhea" id="RHEA-COMP:10492"/>
        <dbReference type="ChEBI" id="CHEBI:15636"/>
        <dbReference type="ChEBI" id="CHEBI:28938"/>
        <dbReference type="ChEBI" id="CHEBI:57453"/>
        <dbReference type="ChEBI" id="CHEBI:83100"/>
        <dbReference type="ChEBI" id="CHEBI:83143"/>
        <dbReference type="EC" id="2.1.2.10"/>
    </reaction>
</comment>
<dbReference type="InterPro" id="IPR027266">
    <property type="entry name" value="TrmE/GcvT-like"/>
</dbReference>
<dbReference type="EMBL" id="JBBDHC010000013">
    <property type="protein sequence ID" value="MEJ1249998.1"/>
    <property type="molecule type" value="Genomic_DNA"/>
</dbReference>
<comment type="caution">
    <text evidence="11">The sequence shown here is derived from an EMBL/GenBank/DDBJ whole genome shotgun (WGS) entry which is preliminary data.</text>
</comment>
<evidence type="ECO:0000256" key="6">
    <source>
        <dbReference type="ARBA" id="ARBA00047665"/>
    </source>
</evidence>
<dbReference type="GO" id="GO:0008483">
    <property type="term" value="F:transaminase activity"/>
    <property type="evidence" value="ECO:0007669"/>
    <property type="project" value="UniProtKB-KW"/>
</dbReference>
<evidence type="ECO:0000256" key="8">
    <source>
        <dbReference type="PIRSR" id="PIRSR006487-1"/>
    </source>
</evidence>
<dbReference type="PANTHER" id="PTHR43757:SF2">
    <property type="entry name" value="AMINOMETHYLTRANSFERASE, MITOCHONDRIAL"/>
    <property type="match status" value="1"/>
</dbReference>
<dbReference type="Gene3D" id="3.30.1360.120">
    <property type="entry name" value="Probable tRNA modification gtpase trme, domain 1"/>
    <property type="match status" value="1"/>
</dbReference>
<dbReference type="Gene3D" id="3.30.70.1400">
    <property type="entry name" value="Aminomethyltransferase beta-barrel domains"/>
    <property type="match status" value="1"/>
</dbReference>
<feature type="domain" description="GCVT N-terminal" evidence="9">
    <location>
        <begin position="9"/>
        <end position="263"/>
    </location>
</feature>
<dbReference type="Gene3D" id="2.40.30.110">
    <property type="entry name" value="Aminomethyltransferase beta-barrel domains"/>
    <property type="match status" value="1"/>
</dbReference>
<comment type="function">
    <text evidence="7">The glycine cleavage system catalyzes the degradation of glycine.</text>
</comment>
<evidence type="ECO:0000313" key="11">
    <source>
        <dbReference type="EMBL" id="MEJ1249998.1"/>
    </source>
</evidence>
<dbReference type="SUPFAM" id="SSF101790">
    <property type="entry name" value="Aminomethyltransferase beta-barrel domain"/>
    <property type="match status" value="1"/>
</dbReference>
<dbReference type="SUPFAM" id="SSF103025">
    <property type="entry name" value="Folate-binding domain"/>
    <property type="match status" value="1"/>
</dbReference>
<dbReference type="GO" id="GO:0005960">
    <property type="term" value="C:glycine cleavage complex"/>
    <property type="evidence" value="ECO:0007669"/>
    <property type="project" value="InterPro"/>
</dbReference>
<keyword evidence="4 7" id="KW-0808">Transferase</keyword>
<dbReference type="InterPro" id="IPR006223">
    <property type="entry name" value="GcvT"/>
</dbReference>
<dbReference type="NCBIfam" id="NF001567">
    <property type="entry name" value="PRK00389.1"/>
    <property type="match status" value="1"/>
</dbReference>
<dbReference type="InterPro" id="IPR006222">
    <property type="entry name" value="GCVT_N"/>
</dbReference>
<evidence type="ECO:0000256" key="7">
    <source>
        <dbReference type="HAMAP-Rule" id="MF_00259"/>
    </source>
</evidence>
<evidence type="ECO:0000256" key="2">
    <source>
        <dbReference type="ARBA" id="ARBA00012616"/>
    </source>
</evidence>
<dbReference type="GO" id="GO:0005829">
    <property type="term" value="C:cytosol"/>
    <property type="evidence" value="ECO:0007669"/>
    <property type="project" value="TreeGrafter"/>
</dbReference>
<dbReference type="FunFam" id="4.10.1250.10:FF:000001">
    <property type="entry name" value="Aminomethyltransferase"/>
    <property type="match status" value="1"/>
</dbReference>
<dbReference type="Gene3D" id="4.10.1250.10">
    <property type="entry name" value="Aminomethyltransferase fragment"/>
    <property type="match status" value="1"/>
</dbReference>
<accession>A0AAW9R3N7</accession>
<proteinExistence type="inferred from homology"/>
<dbReference type="Proteomes" id="UP001364472">
    <property type="component" value="Unassembled WGS sequence"/>
</dbReference>
<evidence type="ECO:0000256" key="4">
    <source>
        <dbReference type="ARBA" id="ARBA00022679"/>
    </source>
</evidence>
<feature type="binding site" evidence="8">
    <location>
        <position position="201"/>
    </location>
    <ligand>
        <name>substrate</name>
    </ligand>
</feature>
<evidence type="ECO:0000256" key="3">
    <source>
        <dbReference type="ARBA" id="ARBA00022576"/>
    </source>
</evidence>
<comment type="similarity">
    <text evidence="1 7">Belongs to the GcvT family.</text>
</comment>
<dbReference type="PANTHER" id="PTHR43757">
    <property type="entry name" value="AMINOMETHYLTRANSFERASE"/>
    <property type="match status" value="1"/>
</dbReference>
<gene>
    <name evidence="7 11" type="primary">gcvT</name>
    <name evidence="11" type="ORF">WB794_09975</name>
</gene>
<reference evidence="11 12" key="1">
    <citation type="journal article" date="2016" name="Antonie Van Leeuwenhoek">
        <title>Denitratimonas tolerans gen. nov., sp. nov., a denitrifying bacterium isolated from a bioreactor for tannery wastewater treatment.</title>
        <authorList>
            <person name="Han S.I."/>
            <person name="Kim J.O."/>
            <person name="Lee Y.R."/>
            <person name="Ekpeghere K.I."/>
            <person name="Koh S.C."/>
            <person name="Whang K.S."/>
        </authorList>
    </citation>
    <scope>NUCLEOTIDE SEQUENCE [LARGE SCALE GENOMIC DNA]</scope>
    <source>
        <strain evidence="11 12">KACC 17565</strain>
    </source>
</reference>
<keyword evidence="12" id="KW-1185">Reference proteome</keyword>
<dbReference type="InterPro" id="IPR029043">
    <property type="entry name" value="GcvT/YgfZ_C"/>
</dbReference>
<dbReference type="HAMAP" id="MF_00259">
    <property type="entry name" value="GcvT"/>
    <property type="match status" value="1"/>
</dbReference>
<evidence type="ECO:0000259" key="10">
    <source>
        <dbReference type="Pfam" id="PF08669"/>
    </source>
</evidence>